<sequence>MSAVLRVHWLPGTDRLLGRCHCGAEAAAEDPVELWAWLLAHPDHPHPPRTSAPAVPAVPPAPEEDPAP</sequence>
<keyword evidence="3" id="KW-1185">Reference proteome</keyword>
<gene>
    <name evidence="2" type="ORF">ACFP3V_10015</name>
</gene>
<reference evidence="3" key="1">
    <citation type="journal article" date="2019" name="Int. J. Syst. Evol. Microbiol.">
        <title>The Global Catalogue of Microorganisms (GCM) 10K type strain sequencing project: providing services to taxonomists for standard genome sequencing and annotation.</title>
        <authorList>
            <consortium name="The Broad Institute Genomics Platform"/>
            <consortium name="The Broad Institute Genome Sequencing Center for Infectious Disease"/>
            <person name="Wu L."/>
            <person name="Ma J."/>
        </authorList>
    </citation>
    <scope>NUCLEOTIDE SEQUENCE [LARGE SCALE GENOMIC DNA]</scope>
    <source>
        <strain evidence="3">JCM 4816</strain>
    </source>
</reference>
<organism evidence="2 3">
    <name type="scientific">Streptacidiphilus monticola</name>
    <dbReference type="NCBI Taxonomy" id="2161674"/>
    <lineage>
        <taxon>Bacteria</taxon>
        <taxon>Bacillati</taxon>
        <taxon>Actinomycetota</taxon>
        <taxon>Actinomycetes</taxon>
        <taxon>Kitasatosporales</taxon>
        <taxon>Streptomycetaceae</taxon>
        <taxon>Streptacidiphilus</taxon>
    </lineage>
</organism>
<dbReference type="EMBL" id="JBHSQJ010000035">
    <property type="protein sequence ID" value="MFC5907555.1"/>
    <property type="molecule type" value="Genomic_DNA"/>
</dbReference>
<evidence type="ECO:0000313" key="2">
    <source>
        <dbReference type="EMBL" id="MFC5907555.1"/>
    </source>
</evidence>
<comment type="caution">
    <text evidence="2">The sequence shown here is derived from an EMBL/GenBank/DDBJ whole genome shotgun (WGS) entry which is preliminary data.</text>
</comment>
<name>A0ABW1G0R2_9ACTN</name>
<dbReference type="RefSeq" id="WP_380582097.1">
    <property type="nucleotide sequence ID" value="NZ_JBHSQJ010000035.1"/>
</dbReference>
<accession>A0ABW1G0R2</accession>
<feature type="region of interest" description="Disordered" evidence="1">
    <location>
        <begin position="42"/>
        <end position="68"/>
    </location>
</feature>
<protein>
    <submittedName>
        <fullName evidence="2">Uncharacterized protein</fullName>
    </submittedName>
</protein>
<evidence type="ECO:0000256" key="1">
    <source>
        <dbReference type="SAM" id="MobiDB-lite"/>
    </source>
</evidence>
<dbReference type="Proteomes" id="UP001596174">
    <property type="component" value="Unassembled WGS sequence"/>
</dbReference>
<proteinExistence type="predicted"/>
<evidence type="ECO:0000313" key="3">
    <source>
        <dbReference type="Proteomes" id="UP001596174"/>
    </source>
</evidence>